<comment type="caution">
    <text evidence="8">The sequence shown here is derived from an EMBL/GenBank/DDBJ whole genome shotgun (WGS) entry which is preliminary data.</text>
</comment>
<evidence type="ECO:0000256" key="6">
    <source>
        <dbReference type="ARBA" id="ARBA00023274"/>
    </source>
</evidence>
<evidence type="ECO:0000256" key="7">
    <source>
        <dbReference type="ARBA" id="ARBA00035140"/>
    </source>
</evidence>
<dbReference type="InterPro" id="IPR008092">
    <property type="entry name" value="Ribosomal_mS29_met"/>
</dbReference>
<accession>A0A6G0ZMW2</accession>
<keyword evidence="3" id="KW-0809">Transit peptide</keyword>
<proteinExistence type="inferred from homology"/>
<dbReference type="GO" id="GO:0005763">
    <property type="term" value="C:mitochondrial small ribosomal subunit"/>
    <property type="evidence" value="ECO:0007669"/>
    <property type="project" value="TreeGrafter"/>
</dbReference>
<dbReference type="Pfam" id="PF10236">
    <property type="entry name" value="DAP3"/>
    <property type="match status" value="1"/>
</dbReference>
<evidence type="ECO:0000256" key="3">
    <source>
        <dbReference type="ARBA" id="ARBA00022946"/>
    </source>
</evidence>
<comment type="similarity">
    <text evidence="2">Belongs to the mitochondrion-specific ribosomal protein mS29 family.</text>
</comment>
<dbReference type="GO" id="GO:0006915">
    <property type="term" value="P:apoptotic process"/>
    <property type="evidence" value="ECO:0007669"/>
    <property type="project" value="InterPro"/>
</dbReference>
<protein>
    <recommendedName>
        <fullName evidence="7">Small ribosomal subunit protein mS29</fullName>
    </recommendedName>
</protein>
<comment type="subcellular location">
    <subcellularLocation>
        <location evidence="1">Mitochondrion</location>
    </subcellularLocation>
</comment>
<gene>
    <name evidence="8" type="ORF">FWK35_00007110</name>
</gene>
<name>A0A6G0ZMW2_APHCR</name>
<dbReference type="PRINTS" id="PR01716">
    <property type="entry name" value="DEATHASSOCP3"/>
</dbReference>
<dbReference type="PANTHER" id="PTHR12810">
    <property type="entry name" value="MITOCHONDRIAL 28S RIBOSOMAL PROTEIN S29"/>
    <property type="match status" value="1"/>
</dbReference>
<keyword evidence="4 8" id="KW-0689">Ribosomal protein</keyword>
<evidence type="ECO:0000256" key="4">
    <source>
        <dbReference type="ARBA" id="ARBA00022980"/>
    </source>
</evidence>
<dbReference type="InterPro" id="IPR019368">
    <property type="entry name" value="Ribosomal_mS29"/>
</dbReference>
<sequence length="388" mass="44409">MRLIKTPVTLLKMKAYRRLCNYATTAVKQEIQYQIPKAARVEKNNPGDHDNHDVSKFYTIDPKTVSNIFHTGGLPKPFTEQTKMFAETAVMIRKPALEVINSLKSTDFQKPAVRYLLYGQTGSGKSISLAHILHYAYSSKFILYHIPYVPIWLKYDRKEVNWSSSKNGMADIPLIAAQWLKHFMHQNRALLDELNLTTSQDYVWSQRETTPKGTTLNELIAHGINRAKYACDCMDILLNELKTHCSNNRCKMLVAIDGFNAFYNEKTDLKTEDRVNVTPQQITMVQTGLSAVLSDWNNGAIVMVTSPRAALNTRRESHLPIYLIGRQGFEHIDPFIPVMVPELSTAEFNNMLDYYEEKRWLQKTGGRKELEFLTSKLPAELMARCAPL</sequence>
<organism evidence="8 9">
    <name type="scientific">Aphis craccivora</name>
    <name type="common">Cowpea aphid</name>
    <dbReference type="NCBI Taxonomy" id="307492"/>
    <lineage>
        <taxon>Eukaryota</taxon>
        <taxon>Metazoa</taxon>
        <taxon>Ecdysozoa</taxon>
        <taxon>Arthropoda</taxon>
        <taxon>Hexapoda</taxon>
        <taxon>Insecta</taxon>
        <taxon>Pterygota</taxon>
        <taxon>Neoptera</taxon>
        <taxon>Paraneoptera</taxon>
        <taxon>Hemiptera</taxon>
        <taxon>Sternorrhyncha</taxon>
        <taxon>Aphidomorpha</taxon>
        <taxon>Aphidoidea</taxon>
        <taxon>Aphididae</taxon>
        <taxon>Aphidini</taxon>
        <taxon>Aphis</taxon>
        <taxon>Aphis</taxon>
    </lineage>
</organism>
<dbReference type="Proteomes" id="UP000478052">
    <property type="component" value="Unassembled WGS sequence"/>
</dbReference>
<evidence type="ECO:0000313" key="9">
    <source>
        <dbReference type="Proteomes" id="UP000478052"/>
    </source>
</evidence>
<dbReference type="SUPFAM" id="SSF52540">
    <property type="entry name" value="P-loop containing nucleoside triphosphate hydrolases"/>
    <property type="match status" value="2"/>
</dbReference>
<evidence type="ECO:0000256" key="1">
    <source>
        <dbReference type="ARBA" id="ARBA00004173"/>
    </source>
</evidence>
<dbReference type="GO" id="GO:0003735">
    <property type="term" value="F:structural constituent of ribosome"/>
    <property type="evidence" value="ECO:0007669"/>
    <property type="project" value="TreeGrafter"/>
</dbReference>
<dbReference type="PANTHER" id="PTHR12810:SF0">
    <property type="entry name" value="SMALL RIBOSOMAL SUBUNIT PROTEIN MS29"/>
    <property type="match status" value="1"/>
</dbReference>
<keyword evidence="5" id="KW-0496">Mitochondrion</keyword>
<dbReference type="AlphaFoldDB" id="A0A6G0ZMW2"/>
<reference evidence="8 9" key="1">
    <citation type="submission" date="2019-08" db="EMBL/GenBank/DDBJ databases">
        <title>Whole genome of Aphis craccivora.</title>
        <authorList>
            <person name="Voronova N.V."/>
            <person name="Shulinski R.S."/>
            <person name="Bandarenka Y.V."/>
            <person name="Zhorov D.G."/>
            <person name="Warner D."/>
        </authorList>
    </citation>
    <scope>NUCLEOTIDE SEQUENCE [LARGE SCALE GENOMIC DNA]</scope>
    <source>
        <strain evidence="8">180601</strain>
        <tissue evidence="8">Whole Body</tissue>
    </source>
</reference>
<evidence type="ECO:0000256" key="2">
    <source>
        <dbReference type="ARBA" id="ARBA00009863"/>
    </source>
</evidence>
<evidence type="ECO:0000313" key="8">
    <source>
        <dbReference type="EMBL" id="KAF0772783.1"/>
    </source>
</evidence>
<dbReference type="EMBL" id="VUJU01000135">
    <property type="protein sequence ID" value="KAF0772783.1"/>
    <property type="molecule type" value="Genomic_DNA"/>
</dbReference>
<keyword evidence="9" id="KW-1185">Reference proteome</keyword>
<keyword evidence="6" id="KW-0687">Ribonucleoprotein</keyword>
<dbReference type="OrthoDB" id="274828at2759"/>
<evidence type="ECO:0000256" key="5">
    <source>
        <dbReference type="ARBA" id="ARBA00023128"/>
    </source>
</evidence>
<dbReference type="InterPro" id="IPR027417">
    <property type="entry name" value="P-loop_NTPase"/>
</dbReference>